<dbReference type="EMBL" id="JADXDR010000033">
    <property type="protein sequence ID" value="KAI7844205.1"/>
    <property type="molecule type" value="Genomic_DNA"/>
</dbReference>
<comment type="similarity">
    <text evidence="1 4">Belongs to the short-chain dehydrogenases/reductases (SDR) family.</text>
</comment>
<dbReference type="Proteomes" id="UP001205105">
    <property type="component" value="Unassembled WGS sequence"/>
</dbReference>
<evidence type="ECO:0000256" key="3">
    <source>
        <dbReference type="ARBA" id="ARBA00023002"/>
    </source>
</evidence>
<organism evidence="5 6">
    <name type="scientific">Chlorella ohadii</name>
    <dbReference type="NCBI Taxonomy" id="2649997"/>
    <lineage>
        <taxon>Eukaryota</taxon>
        <taxon>Viridiplantae</taxon>
        <taxon>Chlorophyta</taxon>
        <taxon>core chlorophytes</taxon>
        <taxon>Trebouxiophyceae</taxon>
        <taxon>Chlorellales</taxon>
        <taxon>Chlorellaceae</taxon>
        <taxon>Chlorella clade</taxon>
        <taxon>Chlorella</taxon>
    </lineage>
</organism>
<evidence type="ECO:0000256" key="1">
    <source>
        <dbReference type="ARBA" id="ARBA00006484"/>
    </source>
</evidence>
<dbReference type="PRINTS" id="PR00081">
    <property type="entry name" value="GDHRDH"/>
</dbReference>
<dbReference type="Pfam" id="PF00106">
    <property type="entry name" value="adh_short"/>
    <property type="match status" value="2"/>
</dbReference>
<evidence type="ECO:0000313" key="5">
    <source>
        <dbReference type="EMBL" id="KAI7844205.1"/>
    </source>
</evidence>
<comment type="caution">
    <text evidence="5">The sequence shown here is derived from an EMBL/GenBank/DDBJ whole genome shotgun (WGS) entry which is preliminary data.</text>
</comment>
<reference evidence="5" key="1">
    <citation type="submission" date="2020-11" db="EMBL/GenBank/DDBJ databases">
        <title>Chlorella ohadii genome sequencing and assembly.</title>
        <authorList>
            <person name="Murik O."/>
            <person name="Treves H."/>
            <person name="Kedem I."/>
            <person name="Shotland Y."/>
            <person name="Kaplan A."/>
        </authorList>
    </citation>
    <scope>NUCLEOTIDE SEQUENCE</scope>
    <source>
        <strain evidence="5">1</strain>
    </source>
</reference>
<dbReference type="SUPFAM" id="SSF51735">
    <property type="entry name" value="NAD(P)-binding Rossmann-fold domains"/>
    <property type="match status" value="1"/>
</dbReference>
<dbReference type="Gene3D" id="3.40.50.720">
    <property type="entry name" value="NAD(P)-binding Rossmann-like Domain"/>
    <property type="match status" value="1"/>
</dbReference>
<dbReference type="InterPro" id="IPR036291">
    <property type="entry name" value="NAD(P)-bd_dom_sf"/>
</dbReference>
<dbReference type="GO" id="GO:0016491">
    <property type="term" value="F:oxidoreductase activity"/>
    <property type="evidence" value="ECO:0007669"/>
    <property type="project" value="UniProtKB-KW"/>
</dbReference>
<dbReference type="AlphaFoldDB" id="A0AAD5H883"/>
<protein>
    <submittedName>
        <fullName evidence="5">Uncharacterized protein</fullName>
    </submittedName>
</protein>
<sequence>MATKNAVVTGANQGIGLEIVRLIAQQPGTRAVLTARSEERGRAALAKLQSELPPAAAERVSFAQLDITSQDSIASFRQWAEKELRQVDVLINNAGFAYKGDTWGVEEAQTTINTNYVGTASVCEALEGLVPDGGRIINVCSSAGKLGIIKDAGLRARWERASSRAELDELTHEFVEAVRSNNYAQKGWPRSMYGVSKLAECQYSRILAQELRPRRIAVAAVCPGWCNTAMASFRGPRPASEGADTPVWLAFQPDSDWERWTGKFWKDRKEEPF</sequence>
<evidence type="ECO:0000256" key="4">
    <source>
        <dbReference type="RuleBase" id="RU000363"/>
    </source>
</evidence>
<evidence type="ECO:0000256" key="2">
    <source>
        <dbReference type="ARBA" id="ARBA00022857"/>
    </source>
</evidence>
<keyword evidence="6" id="KW-1185">Reference proteome</keyword>
<accession>A0AAD5H883</accession>
<name>A0AAD5H883_9CHLO</name>
<gene>
    <name evidence="5" type="ORF">COHA_002339</name>
</gene>
<dbReference type="PANTHER" id="PTHR43963">
    <property type="entry name" value="CARBONYL REDUCTASE 1-RELATED"/>
    <property type="match status" value="1"/>
</dbReference>
<keyword evidence="3" id="KW-0560">Oxidoreductase</keyword>
<dbReference type="PRINTS" id="PR00080">
    <property type="entry name" value="SDRFAMILY"/>
</dbReference>
<dbReference type="InterPro" id="IPR002347">
    <property type="entry name" value="SDR_fam"/>
</dbReference>
<proteinExistence type="inferred from homology"/>
<evidence type="ECO:0000313" key="6">
    <source>
        <dbReference type="Proteomes" id="UP001205105"/>
    </source>
</evidence>
<keyword evidence="2" id="KW-0521">NADP</keyword>
<dbReference type="PANTHER" id="PTHR43963:SF6">
    <property type="entry name" value="CHAIN DEHYDROGENASE FAMILY PROTEIN, PUTATIVE (AFU_ORTHOLOGUE AFUA_3G15350)-RELATED"/>
    <property type="match status" value="1"/>
</dbReference>